<protein>
    <recommendedName>
        <fullName evidence="3">SWI/SNF-like complex subunit BAF250 C-terminal domain-containing protein</fullName>
    </recommendedName>
</protein>
<organism evidence="1 2">
    <name type="scientific">Coemansia javaensis</name>
    <dbReference type="NCBI Taxonomy" id="2761396"/>
    <lineage>
        <taxon>Eukaryota</taxon>
        <taxon>Fungi</taxon>
        <taxon>Fungi incertae sedis</taxon>
        <taxon>Zoopagomycota</taxon>
        <taxon>Kickxellomycotina</taxon>
        <taxon>Kickxellomycetes</taxon>
        <taxon>Kickxellales</taxon>
        <taxon>Kickxellaceae</taxon>
        <taxon>Coemansia</taxon>
    </lineage>
</organism>
<dbReference type="EMBL" id="JANBUL010000134">
    <property type="protein sequence ID" value="KAJ2780541.1"/>
    <property type="molecule type" value="Genomic_DNA"/>
</dbReference>
<reference evidence="1" key="1">
    <citation type="submission" date="2022-07" db="EMBL/GenBank/DDBJ databases">
        <title>Phylogenomic reconstructions and comparative analyses of Kickxellomycotina fungi.</title>
        <authorList>
            <person name="Reynolds N.K."/>
            <person name="Stajich J.E."/>
            <person name="Barry K."/>
            <person name="Grigoriev I.V."/>
            <person name="Crous P."/>
            <person name="Smith M.E."/>
        </authorList>
    </citation>
    <scope>NUCLEOTIDE SEQUENCE</scope>
    <source>
        <strain evidence="1">NBRC 105414</strain>
    </source>
</reference>
<sequence>MPGPAAQPEGQPAVSVVTIPAPQQPLQPLRFFPLERSVDTYGGVDLQACAALRPRVRLPAVGEYGSVDVRALALSIESGIVMEVTNALNTLIQITAHPDVALPLGQCEELAEALFGIIETIQLPGARPAVVQAPLDGGGEAAAATKGPEPTYSDETMLFGEACVGDPSAGGLVGDDMQDPTAVRGLLRGCDALWSFTSDRTLTVVYALRNLSFLPANQDFFAASSDFAHAFEAAVAKCAAAVRADRTEEGPRGAAAAAAAPTTSLTVLRALEFRKSLVIILANVAGKIDLQTVGVGFVRAALRLIGYFVDDGQTSSIAAEWLSECVADADPDPVVASFVHVRAMDGRAYYLHALDAAARMTTSSRNREALVAAVGPDVLWPLAAACSALLAGHQAAVAAAPAAQHRHAGEQRLMWVQMALLVLSNLASAATPQALVAARKYTPLRISPDAAATSGGSGSGSAGPASGSLPPSGAACRAAARRPMPFLPAVYAAAAVPEPLRGFRARLAGDAACVRALFGLVLQWWAQASAAAGGQPAVALQLCDSPLGDLAERAVYVLQLLHPEHDALFESRWAAWVVEHIAAHALPQHLVEILCELVGIIAVQPVPS</sequence>
<evidence type="ECO:0000313" key="2">
    <source>
        <dbReference type="Proteomes" id="UP001140217"/>
    </source>
</evidence>
<dbReference type="AlphaFoldDB" id="A0A9W8HET2"/>
<dbReference type="Proteomes" id="UP001140217">
    <property type="component" value="Unassembled WGS sequence"/>
</dbReference>
<evidence type="ECO:0000313" key="1">
    <source>
        <dbReference type="EMBL" id="KAJ2780541.1"/>
    </source>
</evidence>
<accession>A0A9W8HET2</accession>
<evidence type="ECO:0008006" key="3">
    <source>
        <dbReference type="Google" id="ProtNLM"/>
    </source>
</evidence>
<gene>
    <name evidence="1" type="ORF">H4R18_003405</name>
</gene>
<name>A0A9W8HET2_9FUNG</name>
<comment type="caution">
    <text evidence="1">The sequence shown here is derived from an EMBL/GenBank/DDBJ whole genome shotgun (WGS) entry which is preliminary data.</text>
</comment>
<dbReference type="OrthoDB" id="1938591at2759"/>
<keyword evidence="2" id="KW-1185">Reference proteome</keyword>
<proteinExistence type="predicted"/>